<evidence type="ECO:0000313" key="2">
    <source>
        <dbReference type="Proteomes" id="UP001576780"/>
    </source>
</evidence>
<dbReference type="InterPro" id="IPR036412">
    <property type="entry name" value="HAD-like_sf"/>
</dbReference>
<protein>
    <submittedName>
        <fullName evidence="1">HAD-IIB family hydrolase</fullName>
    </submittedName>
</protein>
<dbReference type="SUPFAM" id="SSF56784">
    <property type="entry name" value="HAD-like"/>
    <property type="match status" value="1"/>
</dbReference>
<proteinExistence type="predicted"/>
<reference evidence="1 2" key="1">
    <citation type="submission" date="2024-09" db="EMBL/GenBank/DDBJ databases">
        <title>Floridaenema gen nov. (Aerosakkonemataceae, Aerosakkonematales ord. nov., Cyanobacteria) from benthic tropical and subtropical fresh waters, with the description of four new species.</title>
        <authorList>
            <person name="Moretto J.A."/>
            <person name="Berthold D.E."/>
            <person name="Lefler F.W."/>
            <person name="Huang I.-S."/>
            <person name="Laughinghouse H. IV."/>
        </authorList>
    </citation>
    <scope>NUCLEOTIDE SEQUENCE [LARGE SCALE GENOMIC DNA]</scope>
    <source>
        <strain evidence="1 2">BLCC-F167</strain>
    </source>
</reference>
<dbReference type="PANTHER" id="PTHR10000:SF8">
    <property type="entry name" value="HAD SUPERFAMILY HYDROLASE-LIKE, TYPE 3"/>
    <property type="match status" value="1"/>
</dbReference>
<dbReference type="InterPro" id="IPR006379">
    <property type="entry name" value="HAD-SF_hydro_IIB"/>
</dbReference>
<evidence type="ECO:0000313" key="1">
    <source>
        <dbReference type="EMBL" id="MFB2837397.1"/>
    </source>
</evidence>
<dbReference type="Gene3D" id="3.40.50.1000">
    <property type="entry name" value="HAD superfamily/HAD-like"/>
    <property type="match status" value="1"/>
</dbReference>
<organism evidence="1 2">
    <name type="scientific">Floridaenema evergladense BLCC-F167</name>
    <dbReference type="NCBI Taxonomy" id="3153639"/>
    <lineage>
        <taxon>Bacteria</taxon>
        <taxon>Bacillati</taxon>
        <taxon>Cyanobacteriota</taxon>
        <taxon>Cyanophyceae</taxon>
        <taxon>Oscillatoriophycideae</taxon>
        <taxon>Aerosakkonematales</taxon>
        <taxon>Aerosakkonemataceae</taxon>
        <taxon>Floridanema</taxon>
        <taxon>Floridanema evergladense</taxon>
    </lineage>
</organism>
<dbReference type="RefSeq" id="WP_413279748.1">
    <property type="nucleotide sequence ID" value="NZ_JBHFNT010000210.1"/>
</dbReference>
<sequence length="259" mass="28622">MSLMPISSSSIFAAKNISLIATDMDGTLTTQGKFTSSLIKALEVLAEAEIAVLLITGRSAGWVQGLKSYLPVTGAIAENGGVFFPANSEQPKLLTPITDLIIYRQELATTFKYLKSQFPQIQESTDNAFRLTDWTFDVQGLTTAQLQQLEQLCKAKNWGFTYSTVQCHIKPENQTKANSLLQVLNSYFPSITTENLITVGDSPNDETLFDRSLFPFSVGVANVLHYKDKLKFLPTYVTSLAEGEGFKELAELILRIKFG</sequence>
<dbReference type="EMBL" id="JBHFNT010000210">
    <property type="protein sequence ID" value="MFB2837397.1"/>
    <property type="molecule type" value="Genomic_DNA"/>
</dbReference>
<dbReference type="NCBIfam" id="TIGR01484">
    <property type="entry name" value="HAD-SF-IIB"/>
    <property type="match status" value="1"/>
</dbReference>
<dbReference type="GO" id="GO:0016787">
    <property type="term" value="F:hydrolase activity"/>
    <property type="evidence" value="ECO:0007669"/>
    <property type="project" value="UniProtKB-KW"/>
</dbReference>
<dbReference type="PANTHER" id="PTHR10000">
    <property type="entry name" value="PHOSPHOSERINE PHOSPHATASE"/>
    <property type="match status" value="1"/>
</dbReference>
<accession>A0ABV4WQN0</accession>
<keyword evidence="2" id="KW-1185">Reference proteome</keyword>
<dbReference type="Proteomes" id="UP001576780">
    <property type="component" value="Unassembled WGS sequence"/>
</dbReference>
<dbReference type="Pfam" id="PF08282">
    <property type="entry name" value="Hydrolase_3"/>
    <property type="match status" value="2"/>
</dbReference>
<dbReference type="InterPro" id="IPR023214">
    <property type="entry name" value="HAD_sf"/>
</dbReference>
<name>A0ABV4WQN0_9CYAN</name>
<keyword evidence="1" id="KW-0378">Hydrolase</keyword>
<gene>
    <name evidence="1" type="ORF">ACE1CA_22960</name>
</gene>
<comment type="caution">
    <text evidence="1">The sequence shown here is derived from an EMBL/GenBank/DDBJ whole genome shotgun (WGS) entry which is preliminary data.</text>
</comment>
<dbReference type="Gene3D" id="3.90.1070.10">
    <property type="match status" value="1"/>
</dbReference>